<dbReference type="InterPro" id="IPR012334">
    <property type="entry name" value="Pectin_lyas_fold"/>
</dbReference>
<dbReference type="Proteomes" id="UP000008898">
    <property type="component" value="Chromosome"/>
</dbReference>
<dbReference type="HOGENOM" id="CLU_555168_0_0_10"/>
<reference evidence="2 4" key="4">
    <citation type="journal article" date="2012" name="Environ. Microbiol.">
        <title>Characterization of the first alginolytic operons in a marine bacterium: from their emergence in marine Flavobacteriia to their independent transfers to marine Proteobacteria and human gut Bacteroides.</title>
        <authorList>
            <person name="Thomas F."/>
            <person name="Barbeyron T."/>
            <person name="Tonon T."/>
            <person name="Genicot S."/>
            <person name="Czjzek M."/>
            <person name="Michel G."/>
        </authorList>
    </citation>
    <scope>NUCLEOTIDE SEQUENCE [LARGE SCALE GENOMIC DNA]</scope>
    <source>
        <strain evidence="2">DsiJT</strain>
        <strain evidence="4">DSM 12802 / CCUG 47099 / CIP 106680 / NCIMB 13871 / Dsij</strain>
    </source>
</reference>
<name>D9UAT1_ZOBGA</name>
<dbReference type="EC" id="3.2.1.157" evidence="2 3"/>
<dbReference type="EMBL" id="FQ377587">
    <property type="protein sequence ID" value="CBW46641.1"/>
    <property type="molecule type" value="Genomic_DNA"/>
</dbReference>
<dbReference type="KEGG" id="zga:ZOBELLIA_2155"/>
<dbReference type="SUPFAM" id="SSF51126">
    <property type="entry name" value="Pectin lyase-like"/>
    <property type="match status" value="1"/>
</dbReference>
<dbReference type="BRENDA" id="3.2.1.157">
    <property type="organism ID" value="7557"/>
</dbReference>
<evidence type="ECO:0000313" key="4">
    <source>
        <dbReference type="Proteomes" id="UP000008898"/>
    </source>
</evidence>
<dbReference type="GO" id="GO:0033952">
    <property type="term" value="F:iota-carrageenase activity"/>
    <property type="evidence" value="ECO:0007669"/>
    <property type="project" value="UniProtKB-EC"/>
</dbReference>
<evidence type="ECO:0000259" key="1">
    <source>
        <dbReference type="Pfam" id="PF12708"/>
    </source>
</evidence>
<dbReference type="STRING" id="63186.ZOBELLIA_2155"/>
<dbReference type="InterPro" id="IPR011050">
    <property type="entry name" value="Pectin_lyase_fold/virulence"/>
</dbReference>
<keyword evidence="4" id="KW-1185">Reference proteome</keyword>
<reference evidence="3" key="3">
    <citation type="submission" date="2010-08" db="EMBL/GenBank/DDBJ databases">
        <authorList>
            <person name="Genoscope - CEA"/>
        </authorList>
    </citation>
    <scope>NUCLEOTIDE SEQUENCE</scope>
    <source>
        <strain evidence="3">Dsij</strain>
        <strain evidence="2">DsiJT</strain>
    </source>
</reference>
<keyword evidence="3" id="KW-0378">Hydrolase</keyword>
<dbReference type="Pfam" id="PF12708">
    <property type="entry name" value="Pect-lyase_RHGA_epim"/>
    <property type="match status" value="1"/>
</dbReference>
<dbReference type="SMR" id="D9UAT1"/>
<accession>D9UAT1</accession>
<reference evidence="4" key="1">
    <citation type="submission" date="2009-07" db="EMBL/GenBank/DDBJ databases">
        <title>Complete genome sequence of Zobellia galactanivorans Dsij.</title>
        <authorList>
            <consortium name="Genoscope - CEA"/>
        </authorList>
    </citation>
    <scope>NUCLEOTIDE SEQUENCE [LARGE SCALE GENOMIC DNA]</scope>
    <source>
        <strain evidence="4">DSM 12802 / CCUG 47099 / CIP 106680 / NCIMB 13871 / Dsij</strain>
    </source>
</reference>
<dbReference type="Gene3D" id="2.160.20.10">
    <property type="entry name" value="Single-stranded right-handed beta-helix, Pectin lyase-like"/>
    <property type="match status" value="1"/>
</dbReference>
<sequence length="424" mass="46279">MKKIQMYLATIALSALLVQCEINDYIGSGSDQEPSQCKIDDDRVQKNLVVDYGADGTDQENDSKQLQQAIDEVSAIDGGGIIFIPQGQYYLSEISLKSNVHLSFEDGTIIKPIGRENNKNYSVFYLGVNSGVVKNVKITGSCGKFTVDLREVENTNVRVIQCGNVDGFVLSDFGVLDQLTKFSAITFGLASYDGKYFGPRNGTVKNISAFSTHYGYGLVQAQVGKNVEFKNLYSEGGVTLRLETGENKFNELQPEGLGIFDIKAKNIIGENGNSAVMISPHTIKNGHVHIKNVVANNCGFAVRIDKGFANKSQSELGISPGYFKNPTISNVKATYGTTSQLKWKHWDKYLDCDSRALLTPNPDEFTGNLGKEIFIGPSITPILYDASGEGPGHYEATISRVTKKGFGPTQKSIITENDKVNCTP</sequence>
<proteinExistence type="predicted"/>
<protein>
    <submittedName>
        <fullName evidence="3">Iota-carrageenase A2</fullName>
    </submittedName>
    <submittedName>
        <fullName evidence="2">Iota-carrageenase, family GH82</fullName>
        <ecNumber evidence="2 3">3.2.1.157</ecNumber>
    </submittedName>
</protein>
<reference evidence="3" key="2">
    <citation type="submission" date="2010-08" db="EMBL/GenBank/DDBJ databases">
        <title>Identification of catalytic residues and mechanistic analysis of family GH82 iota-carrageenases.</title>
        <authorList>
            <person name="Rebuffet E."/>
            <person name="Barbeyron T."/>
            <person name="Jeudy A."/>
            <person name="Jam M."/>
            <person name="Czjzek M."/>
            <person name="Michel G."/>
        </authorList>
    </citation>
    <scope>NUCLEOTIDE SEQUENCE</scope>
    <source>
        <strain evidence="3">Dsij</strain>
    </source>
</reference>
<dbReference type="InterPro" id="IPR024535">
    <property type="entry name" value="RHGA/B-epi-like_pectate_lyase"/>
</dbReference>
<feature type="domain" description="Rhamnogalacturonase A/B/Epimerase-like pectate lyase" evidence="1">
    <location>
        <begin position="49"/>
        <end position="103"/>
    </location>
</feature>
<dbReference type="CAZy" id="GH82">
    <property type="family name" value="Glycoside Hydrolase Family 82"/>
</dbReference>
<evidence type="ECO:0000313" key="2">
    <source>
        <dbReference type="EMBL" id="CAZ96312.1"/>
    </source>
</evidence>
<keyword evidence="3" id="KW-0326">Glycosidase</keyword>
<dbReference type="RefSeq" id="WP_013993512.1">
    <property type="nucleotide sequence ID" value="NC_015844.1"/>
</dbReference>
<organism evidence="3">
    <name type="scientific">Zobellia galactanivorans (strain DSM 12802 / CCUG 47099 / CIP 106680 / NCIMB 13871 / Dsij)</name>
    <dbReference type="NCBI Taxonomy" id="63186"/>
    <lineage>
        <taxon>Bacteria</taxon>
        <taxon>Pseudomonadati</taxon>
        <taxon>Bacteroidota</taxon>
        <taxon>Flavobacteriia</taxon>
        <taxon>Flavobacteriales</taxon>
        <taxon>Flavobacteriaceae</taxon>
        <taxon>Zobellia</taxon>
    </lineage>
</organism>
<dbReference type="OrthoDB" id="6376028at2"/>
<evidence type="ECO:0000313" key="3">
    <source>
        <dbReference type="EMBL" id="CBW46641.1"/>
    </source>
</evidence>
<dbReference type="EMBL" id="FP476056">
    <property type="protein sequence ID" value="CAZ96312.1"/>
    <property type="molecule type" value="Genomic_DNA"/>
</dbReference>
<dbReference type="AlphaFoldDB" id="D9UAT1"/>
<gene>
    <name evidence="3" type="primary">cgiA2</name>
    <name evidence="2" type="ordered locus">zobellia_2155</name>
</gene>